<name>A0AAV0PS14_9ROSI</name>
<gene>
    <name evidence="2" type="ORF">LITE_LOCUS39766</name>
</gene>
<feature type="compositionally biased region" description="Basic and acidic residues" evidence="1">
    <location>
        <begin position="45"/>
        <end position="56"/>
    </location>
</feature>
<comment type="caution">
    <text evidence="2">The sequence shown here is derived from an EMBL/GenBank/DDBJ whole genome shotgun (WGS) entry which is preliminary data.</text>
</comment>
<evidence type="ECO:0008006" key="4">
    <source>
        <dbReference type="Google" id="ProtNLM"/>
    </source>
</evidence>
<protein>
    <recommendedName>
        <fullName evidence="4">Cystatin domain-containing protein</fullName>
    </recommendedName>
</protein>
<feature type="region of interest" description="Disordered" evidence="1">
    <location>
        <begin position="1"/>
        <end position="57"/>
    </location>
</feature>
<feature type="compositionally biased region" description="Polar residues" evidence="1">
    <location>
        <begin position="1"/>
        <end position="31"/>
    </location>
</feature>
<proteinExistence type="predicted"/>
<evidence type="ECO:0000313" key="2">
    <source>
        <dbReference type="EMBL" id="CAI0473755.1"/>
    </source>
</evidence>
<dbReference type="Proteomes" id="UP001154282">
    <property type="component" value="Unassembled WGS sequence"/>
</dbReference>
<dbReference type="Gene3D" id="3.10.450.10">
    <property type="match status" value="1"/>
</dbReference>
<dbReference type="PANTHER" id="PTHR31228:SF22">
    <property type="entry name" value="CYSTATIN_MONELLIN SUPERFAMILY PROTEIN"/>
    <property type="match status" value="1"/>
</dbReference>
<dbReference type="EMBL" id="CAMGYJ010000009">
    <property type="protein sequence ID" value="CAI0473755.1"/>
    <property type="molecule type" value="Genomic_DNA"/>
</dbReference>
<accession>A0AAV0PS14</accession>
<organism evidence="2 3">
    <name type="scientific">Linum tenue</name>
    <dbReference type="NCBI Taxonomy" id="586396"/>
    <lineage>
        <taxon>Eukaryota</taxon>
        <taxon>Viridiplantae</taxon>
        <taxon>Streptophyta</taxon>
        <taxon>Embryophyta</taxon>
        <taxon>Tracheophyta</taxon>
        <taxon>Spermatophyta</taxon>
        <taxon>Magnoliopsida</taxon>
        <taxon>eudicotyledons</taxon>
        <taxon>Gunneridae</taxon>
        <taxon>Pentapetalae</taxon>
        <taxon>rosids</taxon>
        <taxon>fabids</taxon>
        <taxon>Malpighiales</taxon>
        <taxon>Linaceae</taxon>
        <taxon>Linum</taxon>
    </lineage>
</organism>
<sequence length="222" mass="25214">MNSTLNQSSFDSDCDQMVSTESIPRLSTSAYETPDFGSGAKRQKVKEDDKKVKGGDGDVLVETVDDDADEIEDGDDEDDFMEAKQYTPKVTIWESCSEDDEGFQRYLSKVIDSEGFDLDEDPLDEYPFTGFTVCRVNFDHPDHAHHKEFVAKCIKTAIQQQHEPLTYVKTLTANYAVEVGYIYFITFMAKENSSSEVKTYQTEVSHDLWGGMVVNKFREKAQ</sequence>
<dbReference type="PANTHER" id="PTHR31228">
    <property type="entry name" value="CYSTATIN/MONELLIN SUPERFAMILY PROTEIN"/>
    <property type="match status" value="1"/>
</dbReference>
<dbReference type="AlphaFoldDB" id="A0AAV0PS14"/>
<keyword evidence="3" id="KW-1185">Reference proteome</keyword>
<evidence type="ECO:0000256" key="1">
    <source>
        <dbReference type="SAM" id="MobiDB-lite"/>
    </source>
</evidence>
<evidence type="ECO:0000313" key="3">
    <source>
        <dbReference type="Proteomes" id="UP001154282"/>
    </source>
</evidence>
<reference evidence="2" key="1">
    <citation type="submission" date="2022-08" db="EMBL/GenBank/DDBJ databases">
        <authorList>
            <person name="Gutierrez-Valencia J."/>
        </authorList>
    </citation>
    <scope>NUCLEOTIDE SEQUENCE</scope>
</reference>